<evidence type="ECO:0000256" key="1">
    <source>
        <dbReference type="ARBA" id="ARBA00004824"/>
    </source>
</evidence>
<dbReference type="InterPro" id="IPR001544">
    <property type="entry name" value="Aminotrans_IV"/>
</dbReference>
<dbReference type="InterPro" id="IPR043132">
    <property type="entry name" value="BCAT-like_C"/>
</dbReference>
<keyword evidence="9" id="KW-0808">Transferase</keyword>
<organism evidence="9 10">
    <name type="scientific">Pontibacter toksunensis</name>
    <dbReference type="NCBI Taxonomy" id="1332631"/>
    <lineage>
        <taxon>Bacteria</taxon>
        <taxon>Pseudomonadati</taxon>
        <taxon>Bacteroidota</taxon>
        <taxon>Cytophagia</taxon>
        <taxon>Cytophagales</taxon>
        <taxon>Hymenobacteraceae</taxon>
        <taxon>Pontibacter</taxon>
    </lineage>
</organism>
<dbReference type="InterPro" id="IPR050571">
    <property type="entry name" value="Class-IV_PLP-Dep_Aminotrnsfr"/>
</dbReference>
<comment type="catalytic activity">
    <reaction evidence="6">
        <text>L-valine + 2-oxoglutarate = 3-methyl-2-oxobutanoate + L-glutamate</text>
        <dbReference type="Rhea" id="RHEA:24813"/>
        <dbReference type="ChEBI" id="CHEBI:11851"/>
        <dbReference type="ChEBI" id="CHEBI:16810"/>
        <dbReference type="ChEBI" id="CHEBI:29985"/>
        <dbReference type="ChEBI" id="CHEBI:57762"/>
        <dbReference type="EC" id="2.6.1.42"/>
    </reaction>
</comment>
<comment type="pathway">
    <text evidence="2">Amino-acid biosynthesis; L-valine biosynthesis; L-valine from pyruvate: step 4/4.</text>
</comment>
<keyword evidence="9" id="KW-0032">Aminotransferase</keyword>
<dbReference type="InterPro" id="IPR043131">
    <property type="entry name" value="BCAT-like_N"/>
</dbReference>
<evidence type="ECO:0000256" key="8">
    <source>
        <dbReference type="ARBA" id="ARBA00049229"/>
    </source>
</evidence>
<comment type="pathway">
    <text evidence="1">Amino-acid biosynthesis; L-isoleucine biosynthesis; L-isoleucine from 2-oxobutanoate: step 4/4.</text>
</comment>
<evidence type="ECO:0000313" key="9">
    <source>
        <dbReference type="EMBL" id="MFD2999072.1"/>
    </source>
</evidence>
<dbReference type="PANTHER" id="PTHR42743:SF11">
    <property type="entry name" value="AMINODEOXYCHORISMATE LYASE"/>
    <property type="match status" value="1"/>
</dbReference>
<comment type="catalytic activity">
    <reaction evidence="7">
        <text>L-isoleucine + 2-oxoglutarate = (S)-3-methyl-2-oxopentanoate + L-glutamate</text>
        <dbReference type="Rhea" id="RHEA:24801"/>
        <dbReference type="ChEBI" id="CHEBI:16810"/>
        <dbReference type="ChEBI" id="CHEBI:29985"/>
        <dbReference type="ChEBI" id="CHEBI:35146"/>
        <dbReference type="ChEBI" id="CHEBI:58045"/>
        <dbReference type="EC" id="2.6.1.42"/>
    </reaction>
</comment>
<evidence type="ECO:0000256" key="5">
    <source>
        <dbReference type="ARBA" id="ARBA00013053"/>
    </source>
</evidence>
<dbReference type="EMBL" id="JBHUOX010000001">
    <property type="protein sequence ID" value="MFD2999072.1"/>
    <property type="molecule type" value="Genomic_DNA"/>
</dbReference>
<dbReference type="SUPFAM" id="SSF56752">
    <property type="entry name" value="D-aminoacid aminotransferase-like PLP-dependent enzymes"/>
    <property type="match status" value="1"/>
</dbReference>
<protein>
    <recommendedName>
        <fullName evidence="5">branched-chain-amino-acid transaminase</fullName>
        <ecNumber evidence="5">2.6.1.42</ecNumber>
    </recommendedName>
</protein>
<evidence type="ECO:0000256" key="3">
    <source>
        <dbReference type="ARBA" id="ARBA00005072"/>
    </source>
</evidence>
<evidence type="ECO:0000256" key="7">
    <source>
        <dbReference type="ARBA" id="ARBA00048798"/>
    </source>
</evidence>
<name>A0ABW6BPZ5_9BACT</name>
<dbReference type="Gene3D" id="3.20.10.10">
    <property type="entry name" value="D-amino Acid Aminotransferase, subunit A, domain 2"/>
    <property type="match status" value="1"/>
</dbReference>
<comment type="similarity">
    <text evidence="4">Belongs to the class-IV pyridoxal-phosphate-dependent aminotransferase family.</text>
</comment>
<dbReference type="Pfam" id="PF01063">
    <property type="entry name" value="Aminotran_4"/>
    <property type="match status" value="1"/>
</dbReference>
<evidence type="ECO:0000313" key="10">
    <source>
        <dbReference type="Proteomes" id="UP001597641"/>
    </source>
</evidence>
<evidence type="ECO:0000256" key="4">
    <source>
        <dbReference type="ARBA" id="ARBA00009320"/>
    </source>
</evidence>
<comment type="catalytic activity">
    <reaction evidence="8">
        <text>L-leucine + 2-oxoglutarate = 4-methyl-2-oxopentanoate + L-glutamate</text>
        <dbReference type="Rhea" id="RHEA:18321"/>
        <dbReference type="ChEBI" id="CHEBI:16810"/>
        <dbReference type="ChEBI" id="CHEBI:17865"/>
        <dbReference type="ChEBI" id="CHEBI:29985"/>
        <dbReference type="ChEBI" id="CHEBI:57427"/>
        <dbReference type="EC" id="2.6.1.42"/>
    </reaction>
</comment>
<dbReference type="GO" id="GO:0008483">
    <property type="term" value="F:transaminase activity"/>
    <property type="evidence" value="ECO:0007669"/>
    <property type="project" value="UniProtKB-KW"/>
</dbReference>
<dbReference type="Proteomes" id="UP001597641">
    <property type="component" value="Unassembled WGS sequence"/>
</dbReference>
<dbReference type="Gene3D" id="3.30.470.10">
    <property type="match status" value="1"/>
</dbReference>
<evidence type="ECO:0000256" key="2">
    <source>
        <dbReference type="ARBA" id="ARBA00004931"/>
    </source>
</evidence>
<evidence type="ECO:0000256" key="6">
    <source>
        <dbReference type="ARBA" id="ARBA00048212"/>
    </source>
</evidence>
<dbReference type="EC" id="2.6.1.42" evidence="5"/>
<sequence>MQLLYNNHLLHESELRLPLSNRAFQFNDGFFETIIIRRGSLCFWQDHLLRMQEAAAALHLALPPYFTLTSFEEKLLKLAAKQQATAYARLKLKVWRSGGGLYTPETNQVEWLATAQQATPPSALPLQVGLCRQVRTQYSPLSHFKGPNAPMYVLAAMEKDKRNLDDLVLLDLQNKVSELTSSNILWVRENRVFTPALSTGCINGVLRRNIVRWCQQHKVEVAEVLGDIDQLYHSDGVFSANVTGIKRIAAIEEVSVSTRHPLVEQLARDLSV</sequence>
<proteinExistence type="inferred from homology"/>
<dbReference type="InterPro" id="IPR036038">
    <property type="entry name" value="Aminotransferase-like"/>
</dbReference>
<comment type="pathway">
    <text evidence="3">Amino-acid biosynthesis; L-leucine biosynthesis; L-leucine from 3-methyl-2-oxobutanoate: step 4/4.</text>
</comment>
<gene>
    <name evidence="9" type="ORF">ACFS7Z_01765</name>
</gene>
<dbReference type="RefSeq" id="WP_377479955.1">
    <property type="nucleotide sequence ID" value="NZ_JBHUOX010000001.1"/>
</dbReference>
<reference evidence="10" key="1">
    <citation type="journal article" date="2019" name="Int. J. Syst. Evol. Microbiol.">
        <title>The Global Catalogue of Microorganisms (GCM) 10K type strain sequencing project: providing services to taxonomists for standard genome sequencing and annotation.</title>
        <authorList>
            <consortium name="The Broad Institute Genomics Platform"/>
            <consortium name="The Broad Institute Genome Sequencing Center for Infectious Disease"/>
            <person name="Wu L."/>
            <person name="Ma J."/>
        </authorList>
    </citation>
    <scope>NUCLEOTIDE SEQUENCE [LARGE SCALE GENOMIC DNA]</scope>
    <source>
        <strain evidence="10">KCTC 23984</strain>
    </source>
</reference>
<comment type="caution">
    <text evidence="9">The sequence shown here is derived from an EMBL/GenBank/DDBJ whole genome shotgun (WGS) entry which is preliminary data.</text>
</comment>
<keyword evidence="10" id="KW-1185">Reference proteome</keyword>
<dbReference type="PANTHER" id="PTHR42743">
    <property type="entry name" value="AMINO-ACID AMINOTRANSFERASE"/>
    <property type="match status" value="1"/>
</dbReference>
<accession>A0ABW6BPZ5</accession>